<name>G5K5P6_9STRE</name>
<gene>
    <name evidence="1" type="ORF">STRIC_0382</name>
</gene>
<dbReference type="Proteomes" id="UP000003330">
    <property type="component" value="Unassembled WGS sequence"/>
</dbReference>
<keyword evidence="2" id="KW-1185">Reference proteome</keyword>
<accession>G5K5P6</accession>
<organism evidence="1 2">
    <name type="scientific">Streptococcus ictaluri 707-05</name>
    <dbReference type="NCBI Taxonomy" id="764299"/>
    <lineage>
        <taxon>Bacteria</taxon>
        <taxon>Bacillati</taxon>
        <taxon>Bacillota</taxon>
        <taxon>Bacilli</taxon>
        <taxon>Lactobacillales</taxon>
        <taxon>Streptococcaceae</taxon>
        <taxon>Streptococcus</taxon>
    </lineage>
</organism>
<evidence type="ECO:0000313" key="2">
    <source>
        <dbReference type="Proteomes" id="UP000003330"/>
    </source>
</evidence>
<dbReference type="EMBL" id="AEUX02000008">
    <property type="protein sequence ID" value="EHI68570.1"/>
    <property type="molecule type" value="Genomic_DNA"/>
</dbReference>
<reference evidence="1 2" key="1">
    <citation type="journal article" date="2014" name="Int. J. Syst. Evol. Microbiol.">
        <title>Phylogenomics and the dynamic genome evolution of the genus Streptococcus.</title>
        <authorList>
            <consortium name="The Broad Institute Genome Sequencing Platform"/>
            <person name="Richards V.P."/>
            <person name="Palmer S.R."/>
            <person name="Pavinski Bitar P.D."/>
            <person name="Qin X."/>
            <person name="Weinstock G.M."/>
            <person name="Highlander S.K."/>
            <person name="Town C.D."/>
            <person name="Burne R.A."/>
            <person name="Stanhope M.J."/>
        </authorList>
    </citation>
    <scope>NUCLEOTIDE SEQUENCE [LARGE SCALE GENOMIC DNA]</scope>
    <source>
        <strain evidence="1 2">707-05</strain>
    </source>
</reference>
<dbReference type="AlphaFoldDB" id="G5K5P6"/>
<proteinExistence type="predicted"/>
<protein>
    <submittedName>
        <fullName evidence="1">Uncharacterized protein</fullName>
    </submittedName>
</protein>
<evidence type="ECO:0000313" key="1">
    <source>
        <dbReference type="EMBL" id="EHI68570.1"/>
    </source>
</evidence>
<comment type="caution">
    <text evidence="1">The sequence shown here is derived from an EMBL/GenBank/DDBJ whole genome shotgun (WGS) entry which is preliminary data.</text>
</comment>
<sequence>MEVVTVEVVGDVLRELEGCKKGSFLTLNTDFLRKKVLLNKLENVYFKLFR</sequence>